<keyword evidence="4" id="KW-1185">Reference proteome</keyword>
<dbReference type="PANTHER" id="PTHR42924:SF3">
    <property type="entry name" value="POLYMERASE_HISTIDINOL PHOSPHATASE N-TERMINAL DOMAIN-CONTAINING PROTEIN"/>
    <property type="match status" value="1"/>
</dbReference>
<accession>A0A0A7LB67</accession>
<dbReference type="KEGG" id="mear:Mpt1_c03520"/>
<dbReference type="AlphaFoldDB" id="A0A0A7LB67"/>
<dbReference type="GO" id="GO:0035312">
    <property type="term" value="F:5'-3' DNA exonuclease activity"/>
    <property type="evidence" value="ECO:0007669"/>
    <property type="project" value="TreeGrafter"/>
</dbReference>
<dbReference type="Proteomes" id="UP000030787">
    <property type="component" value="Chromosome"/>
</dbReference>
<dbReference type="CDD" id="cd07432">
    <property type="entry name" value="PHP_HisPPase"/>
    <property type="match status" value="1"/>
</dbReference>
<proteinExistence type="predicted"/>
<dbReference type="GeneID" id="24818023"/>
<dbReference type="InterPro" id="IPR003141">
    <property type="entry name" value="Pol/His_phosphatase_N"/>
</dbReference>
<sequence>MGRVGKADTHLHTEYSGFNYLGALSFPESVSKPSSVVNRGRKGGYDVICITDHNETAGAFLAQEYAKGFDDIEVVVGEEVMTSDGEIIGLFLTEKIPTDLSIEETVDIIREQGGLTIAPHPFSFHVPGLKERIFDIDLDGFETLNGGHPDKYSNRFAQSVMERHPDRWASIGGSDAHSKYTFGYTWTEFEGNTAEDFRKSILNKKTVPKGRTAPVLGEVQWSMEVVLVGQKLMYNSLRKKLPNREDHALIEKINHVSDLKKLTGILGGFMYLFPPMSFIATLASTSYLNLGARRMRRDFEERLEEIDSLIANFDSERSTVKN</sequence>
<dbReference type="Gene3D" id="3.20.20.140">
    <property type="entry name" value="Metal-dependent hydrolases"/>
    <property type="match status" value="1"/>
</dbReference>
<dbReference type="EMBL" id="CP010070">
    <property type="protein sequence ID" value="AIZ56248.1"/>
    <property type="molecule type" value="Genomic_DNA"/>
</dbReference>
<feature type="transmembrane region" description="Helical" evidence="1">
    <location>
        <begin position="269"/>
        <end position="290"/>
    </location>
</feature>
<gene>
    <name evidence="3" type="ORF">Mpt1_c03520</name>
</gene>
<keyword evidence="1" id="KW-0812">Transmembrane</keyword>
<dbReference type="OrthoDB" id="63337at2157"/>
<dbReference type="InterPro" id="IPR052018">
    <property type="entry name" value="PHP_domain"/>
</dbReference>
<dbReference type="GO" id="GO:0004534">
    <property type="term" value="F:5'-3' RNA exonuclease activity"/>
    <property type="evidence" value="ECO:0007669"/>
    <property type="project" value="TreeGrafter"/>
</dbReference>
<dbReference type="PANTHER" id="PTHR42924">
    <property type="entry name" value="EXONUCLEASE"/>
    <property type="match status" value="1"/>
</dbReference>
<evidence type="ECO:0000313" key="3">
    <source>
        <dbReference type="EMBL" id="AIZ56248.1"/>
    </source>
</evidence>
<dbReference type="RefSeq" id="WP_052399232.1">
    <property type="nucleotide sequence ID" value="NZ_CP010070.1"/>
</dbReference>
<evidence type="ECO:0000259" key="2">
    <source>
        <dbReference type="SMART" id="SM00481"/>
    </source>
</evidence>
<feature type="domain" description="Polymerase/histidinol phosphatase N-terminal" evidence="2">
    <location>
        <begin position="7"/>
        <end position="84"/>
    </location>
</feature>
<evidence type="ECO:0000256" key="1">
    <source>
        <dbReference type="SAM" id="Phobius"/>
    </source>
</evidence>
<dbReference type="InterPro" id="IPR016195">
    <property type="entry name" value="Pol/histidinol_Pase-like"/>
</dbReference>
<dbReference type="STRING" id="1577791.Mpt1_c03520"/>
<name>A0A0A7LB67_9ARCH</name>
<keyword evidence="1" id="KW-0472">Membrane</keyword>
<protein>
    <submittedName>
        <fullName evidence="3">PHP domain protein</fullName>
    </submittedName>
</protein>
<dbReference type="SUPFAM" id="SSF89550">
    <property type="entry name" value="PHP domain-like"/>
    <property type="match status" value="1"/>
</dbReference>
<organism evidence="3 4">
    <name type="scientific">Candidatus Methanoplasma termitum</name>
    <dbReference type="NCBI Taxonomy" id="1577791"/>
    <lineage>
        <taxon>Archaea</taxon>
        <taxon>Methanobacteriati</taxon>
        <taxon>Thermoplasmatota</taxon>
        <taxon>Thermoplasmata</taxon>
        <taxon>Methanomassiliicoccales</taxon>
        <taxon>Methanomassiliicoccaceae</taxon>
        <taxon>Candidatus Methanoplasma</taxon>
    </lineage>
</organism>
<dbReference type="SMART" id="SM00481">
    <property type="entry name" value="POLIIIAc"/>
    <property type="match status" value="1"/>
</dbReference>
<dbReference type="Pfam" id="PF13263">
    <property type="entry name" value="PHP_C"/>
    <property type="match status" value="1"/>
</dbReference>
<evidence type="ECO:0000313" key="4">
    <source>
        <dbReference type="Proteomes" id="UP000030787"/>
    </source>
</evidence>
<keyword evidence="1" id="KW-1133">Transmembrane helix</keyword>
<reference evidence="3 4" key="1">
    <citation type="journal article" date="2014" name="Appl. Environ. Microbiol.">
        <title>Comparative Genome Analysis of 'Candidatus Methanoplasma termitum' Indicates a New Mode of Energy Metabolism in the Seventh Order of Methanogens.</title>
        <authorList>
            <person name="Lang K."/>
            <person name="Schuldes J."/>
            <person name="Klingl A."/>
            <person name="Poehlein A."/>
            <person name="Daniel R."/>
            <person name="Brune A."/>
        </authorList>
    </citation>
    <scope>NUCLEOTIDE SEQUENCE [LARGE SCALE GENOMIC DNA]</scope>
    <source>
        <strain evidence="4">Mpt1</strain>
    </source>
</reference>
<dbReference type="HOGENOM" id="CLU_072983_1_0_2"/>